<gene>
    <name evidence="2" type="ORF">DGAL_LOCUS5470</name>
</gene>
<evidence type="ECO:0000313" key="2">
    <source>
        <dbReference type="EMBL" id="CAH0102943.1"/>
    </source>
</evidence>
<feature type="signal peptide" evidence="1">
    <location>
        <begin position="1"/>
        <end position="17"/>
    </location>
</feature>
<comment type="caution">
    <text evidence="2">The sequence shown here is derived from an EMBL/GenBank/DDBJ whole genome shotgun (WGS) entry which is preliminary data.</text>
</comment>
<dbReference type="EMBL" id="CAKKLH010000099">
    <property type="protein sequence ID" value="CAH0102943.1"/>
    <property type="molecule type" value="Genomic_DNA"/>
</dbReference>
<accession>A0A8J2RI70</accession>
<dbReference type="OrthoDB" id="6367270at2759"/>
<name>A0A8J2RI70_9CRUS</name>
<organism evidence="2 3">
    <name type="scientific">Daphnia galeata</name>
    <dbReference type="NCBI Taxonomy" id="27404"/>
    <lineage>
        <taxon>Eukaryota</taxon>
        <taxon>Metazoa</taxon>
        <taxon>Ecdysozoa</taxon>
        <taxon>Arthropoda</taxon>
        <taxon>Crustacea</taxon>
        <taxon>Branchiopoda</taxon>
        <taxon>Diplostraca</taxon>
        <taxon>Cladocera</taxon>
        <taxon>Anomopoda</taxon>
        <taxon>Daphniidae</taxon>
        <taxon>Daphnia</taxon>
    </lineage>
</organism>
<dbReference type="AlphaFoldDB" id="A0A8J2RI70"/>
<sequence length="168" mass="19133">MFIFLVIFCFSIFLMYAAIHPDGLVIFRQTNLLNSTRNLTIQTAIEGNDISQKPIRGPPGVTVVPVDPWWIRLVETESPPNRYIPDEDETIVDWVNQVRVKVANKTTEAFHKKTITKSSSSSSSSPPKFKFTSTNATPLKSLDVSQYDEDTIIYNYKSYMNLIKKINP</sequence>
<feature type="chain" id="PRO_5035260647" evidence="1">
    <location>
        <begin position="18"/>
        <end position="168"/>
    </location>
</feature>
<evidence type="ECO:0000313" key="3">
    <source>
        <dbReference type="Proteomes" id="UP000789390"/>
    </source>
</evidence>
<keyword evidence="3" id="KW-1185">Reference proteome</keyword>
<proteinExistence type="predicted"/>
<protein>
    <submittedName>
        <fullName evidence="2">Uncharacterized protein</fullName>
    </submittedName>
</protein>
<keyword evidence="1" id="KW-0732">Signal</keyword>
<evidence type="ECO:0000256" key="1">
    <source>
        <dbReference type="SAM" id="SignalP"/>
    </source>
</evidence>
<reference evidence="2" key="1">
    <citation type="submission" date="2021-11" db="EMBL/GenBank/DDBJ databases">
        <authorList>
            <person name="Schell T."/>
        </authorList>
    </citation>
    <scope>NUCLEOTIDE SEQUENCE</scope>
    <source>
        <strain evidence="2">M5</strain>
    </source>
</reference>
<dbReference type="Proteomes" id="UP000789390">
    <property type="component" value="Unassembled WGS sequence"/>
</dbReference>